<organism evidence="1 2">
    <name type="scientific">Oryzias melastigma</name>
    <name type="common">Marine medaka</name>
    <dbReference type="NCBI Taxonomy" id="30732"/>
    <lineage>
        <taxon>Eukaryota</taxon>
        <taxon>Metazoa</taxon>
        <taxon>Chordata</taxon>
        <taxon>Craniata</taxon>
        <taxon>Vertebrata</taxon>
        <taxon>Euteleostomi</taxon>
        <taxon>Actinopterygii</taxon>
        <taxon>Neopterygii</taxon>
        <taxon>Teleostei</taxon>
        <taxon>Neoteleostei</taxon>
        <taxon>Acanthomorphata</taxon>
        <taxon>Ovalentaria</taxon>
        <taxon>Atherinomorphae</taxon>
        <taxon>Beloniformes</taxon>
        <taxon>Adrianichthyidae</taxon>
        <taxon>Oryziinae</taxon>
        <taxon>Oryzias</taxon>
    </lineage>
</organism>
<reference evidence="1" key="1">
    <citation type="submission" date="2025-08" db="UniProtKB">
        <authorList>
            <consortium name="Ensembl"/>
        </authorList>
    </citation>
    <scope>IDENTIFICATION</scope>
</reference>
<name>A0A3B3CFS0_ORYME</name>
<dbReference type="PaxDb" id="30732-ENSOMEP00000015922"/>
<evidence type="ECO:0000313" key="2">
    <source>
        <dbReference type="Proteomes" id="UP000261560"/>
    </source>
</evidence>
<dbReference type="STRING" id="30732.ENSOMEP00000015922"/>
<dbReference type="Ensembl" id="ENSOMET00000024241.1">
    <property type="protein sequence ID" value="ENSOMEP00000015922.1"/>
    <property type="gene ID" value="ENSOMEG00000017554.1"/>
</dbReference>
<proteinExistence type="predicted"/>
<sequence>FRKMRTLRIKYDLIILHNSDPNNQTQKTKKCLHKEHLKVLECSIWSLDLNPIKNITALEKMCMEEWTKNSSYSANLFKTYRKPLTSVTETRIMLQSLEVFV</sequence>
<accession>A0A3B3CFS0</accession>
<dbReference type="OMA" id="LECSIWS"/>
<dbReference type="AlphaFoldDB" id="A0A3B3CFS0"/>
<dbReference type="Proteomes" id="UP000261560">
    <property type="component" value="Unplaced"/>
</dbReference>
<keyword evidence="2" id="KW-1185">Reference proteome</keyword>
<protein>
    <submittedName>
        <fullName evidence="1">Uncharacterized protein</fullName>
    </submittedName>
</protein>
<evidence type="ECO:0000313" key="1">
    <source>
        <dbReference type="Ensembl" id="ENSOMEP00000015922.1"/>
    </source>
</evidence>
<reference evidence="1" key="2">
    <citation type="submission" date="2025-09" db="UniProtKB">
        <authorList>
            <consortium name="Ensembl"/>
        </authorList>
    </citation>
    <scope>IDENTIFICATION</scope>
</reference>